<evidence type="ECO:0000256" key="3">
    <source>
        <dbReference type="ARBA" id="ARBA00021740"/>
    </source>
</evidence>
<dbReference type="GO" id="GO:0004673">
    <property type="term" value="F:protein histidine kinase activity"/>
    <property type="evidence" value="ECO:0007669"/>
    <property type="project" value="UniProtKB-EC"/>
</dbReference>
<protein>
    <recommendedName>
        <fullName evidence="3">Blue-light-activated histidine kinase</fullName>
        <ecNumber evidence="2">2.7.13.3</ecNumber>
    </recommendedName>
</protein>
<dbReference type="SUPFAM" id="SSF55785">
    <property type="entry name" value="PYP-like sensor domain (PAS domain)"/>
    <property type="match status" value="2"/>
</dbReference>
<dbReference type="InterPro" id="IPR035965">
    <property type="entry name" value="PAS-like_dom_sf"/>
</dbReference>
<dbReference type="InterPro" id="IPR036890">
    <property type="entry name" value="HATPase_C_sf"/>
</dbReference>
<evidence type="ECO:0000256" key="2">
    <source>
        <dbReference type="ARBA" id="ARBA00012438"/>
    </source>
</evidence>
<evidence type="ECO:0000256" key="5">
    <source>
        <dbReference type="ARBA" id="ARBA00022679"/>
    </source>
</evidence>
<dbReference type="EMBL" id="CP032509">
    <property type="protein sequence ID" value="AZN71680.1"/>
    <property type="molecule type" value="Genomic_DNA"/>
</dbReference>
<evidence type="ECO:0000256" key="4">
    <source>
        <dbReference type="ARBA" id="ARBA00022553"/>
    </source>
</evidence>
<dbReference type="KEGG" id="abaw:D5400_10675"/>
<feature type="domain" description="Signal transduction histidine kinase HWE region" evidence="10">
    <location>
        <begin position="280"/>
        <end position="367"/>
    </location>
</feature>
<dbReference type="CDD" id="cd00130">
    <property type="entry name" value="PAS"/>
    <property type="match status" value="1"/>
</dbReference>
<reference evidence="11 12" key="1">
    <citation type="submission" date="2018-09" db="EMBL/GenBank/DDBJ databases">
        <title>Marinorhizobium profundi gen. nov., sp. nov., isolated from a deep-sea sediment sample from the New Britain Trench and proposal of Marinorhizobiaceae fam. nov. in the order Rhizobiales of the class Alphaproteobacteria.</title>
        <authorList>
            <person name="Cao J."/>
        </authorList>
    </citation>
    <scope>NUCLEOTIDE SEQUENCE [LARGE SCALE GENOMIC DNA]</scope>
    <source>
        <strain evidence="11 12">WS11</strain>
    </source>
</reference>
<evidence type="ECO:0000313" key="12">
    <source>
        <dbReference type="Proteomes" id="UP000268192"/>
    </source>
</evidence>
<organism evidence="11 12">
    <name type="scientific">Georhizobium profundi</name>
    <dbReference type="NCBI Taxonomy" id="2341112"/>
    <lineage>
        <taxon>Bacteria</taxon>
        <taxon>Pseudomonadati</taxon>
        <taxon>Pseudomonadota</taxon>
        <taxon>Alphaproteobacteria</taxon>
        <taxon>Hyphomicrobiales</taxon>
        <taxon>Rhizobiaceae</taxon>
        <taxon>Georhizobium</taxon>
    </lineage>
</organism>
<dbReference type="GO" id="GO:0005524">
    <property type="term" value="F:ATP binding"/>
    <property type="evidence" value="ECO:0007669"/>
    <property type="project" value="UniProtKB-KW"/>
</dbReference>
<dbReference type="AlphaFoldDB" id="A0A3S9B405"/>
<dbReference type="InterPro" id="IPR011102">
    <property type="entry name" value="Sig_transdc_His_kinase_HWE"/>
</dbReference>
<dbReference type="Gene3D" id="3.30.450.20">
    <property type="entry name" value="PAS domain"/>
    <property type="match status" value="2"/>
</dbReference>
<dbReference type="SUPFAM" id="SSF55874">
    <property type="entry name" value="ATPase domain of HSP90 chaperone/DNA topoisomerase II/histidine kinase"/>
    <property type="match status" value="1"/>
</dbReference>
<dbReference type="Pfam" id="PF07536">
    <property type="entry name" value="HWE_HK"/>
    <property type="match status" value="1"/>
</dbReference>
<keyword evidence="5" id="KW-0808">Transferase</keyword>
<evidence type="ECO:0000256" key="6">
    <source>
        <dbReference type="ARBA" id="ARBA00022741"/>
    </source>
</evidence>
<comment type="catalytic activity">
    <reaction evidence="1">
        <text>ATP + protein L-histidine = ADP + protein N-phospho-L-histidine.</text>
        <dbReference type="EC" id="2.7.13.3"/>
    </reaction>
</comment>
<evidence type="ECO:0000256" key="7">
    <source>
        <dbReference type="ARBA" id="ARBA00022777"/>
    </source>
</evidence>
<dbReference type="EC" id="2.7.13.3" evidence="2"/>
<proteinExistence type="predicted"/>
<evidence type="ECO:0000259" key="10">
    <source>
        <dbReference type="SMART" id="SM00911"/>
    </source>
</evidence>
<feature type="coiled-coil region" evidence="9">
    <location>
        <begin position="126"/>
        <end position="156"/>
    </location>
</feature>
<evidence type="ECO:0000256" key="8">
    <source>
        <dbReference type="ARBA" id="ARBA00022840"/>
    </source>
</evidence>
<dbReference type="Pfam" id="PF08448">
    <property type="entry name" value="PAS_4"/>
    <property type="match status" value="2"/>
</dbReference>
<keyword evidence="7" id="KW-0418">Kinase</keyword>
<evidence type="ECO:0000256" key="1">
    <source>
        <dbReference type="ARBA" id="ARBA00000085"/>
    </source>
</evidence>
<dbReference type="Gene3D" id="3.30.565.10">
    <property type="entry name" value="Histidine kinase-like ATPase, C-terminal domain"/>
    <property type="match status" value="1"/>
</dbReference>
<dbReference type="InterPro" id="IPR000014">
    <property type="entry name" value="PAS"/>
</dbReference>
<dbReference type="PANTHER" id="PTHR41523">
    <property type="entry name" value="TWO-COMPONENT SYSTEM SENSOR PROTEIN"/>
    <property type="match status" value="1"/>
</dbReference>
<evidence type="ECO:0000256" key="9">
    <source>
        <dbReference type="SAM" id="Coils"/>
    </source>
</evidence>
<accession>A0A3S9B405</accession>
<sequence>MVLDPQLRYVAANPAYCKATGKSLDALLGNCIFDIFPNDGPAGRDLRDSLNRVLRSGKADTLAHIHYAIPNAKGDGFDDRYWTAIHFPIHDEEGTVTHVVQNTVDVTELHRLRRSTFVPFRTVGLETALIRRAQEAEEAQKALLEENNDFRRLFNQAPGMIAVLSGPEHVFTFVNEAYTRFVGRRNLVGKPVRKALPELSGQGFYEMLDSVYQTREPISREAARIVLQQEKGGPESEAFLDFTYHPIFDSADQVTGVFVQGLDRTESVKSARGRELLLRELNHRVKNLFSVAISMVTMTARNASTPKEMAGILTGRLSALSHAHGMVMNDAGSDADGGRIAFHDLVERIMAPHVDAEGSRMKIEGPSIVLGSKAATSMALVIHEMATNAAKYGALSTSEGRISVEWETDSDAFRLNWKETGGPKIRSTPEPSGFGSRLAKISVEGQLGGKLEFAWPPEGAQVTIAFPLKNAAL</sequence>
<keyword evidence="4" id="KW-0597">Phosphoprotein</keyword>
<gene>
    <name evidence="11" type="ORF">D5400_10675</name>
</gene>
<keyword evidence="6" id="KW-0547">Nucleotide-binding</keyword>
<keyword evidence="9" id="KW-0175">Coiled coil</keyword>
<dbReference type="PANTHER" id="PTHR41523:SF8">
    <property type="entry name" value="ETHYLENE RESPONSE SENSOR PROTEIN"/>
    <property type="match status" value="1"/>
</dbReference>
<keyword evidence="12" id="KW-1185">Reference proteome</keyword>
<dbReference type="InterPro" id="IPR013656">
    <property type="entry name" value="PAS_4"/>
</dbReference>
<name>A0A3S9B405_9HYPH</name>
<dbReference type="SMART" id="SM00911">
    <property type="entry name" value="HWE_HK"/>
    <property type="match status" value="1"/>
</dbReference>
<dbReference type="Proteomes" id="UP000268192">
    <property type="component" value="Chromosome"/>
</dbReference>
<keyword evidence="8" id="KW-0067">ATP-binding</keyword>
<evidence type="ECO:0000313" key="11">
    <source>
        <dbReference type="EMBL" id="AZN71680.1"/>
    </source>
</evidence>